<evidence type="ECO:0000313" key="2">
    <source>
        <dbReference type="Proteomes" id="UP000287651"/>
    </source>
</evidence>
<organism evidence="1 2">
    <name type="scientific">Ensete ventricosum</name>
    <name type="common">Abyssinian banana</name>
    <name type="synonym">Musa ensete</name>
    <dbReference type="NCBI Taxonomy" id="4639"/>
    <lineage>
        <taxon>Eukaryota</taxon>
        <taxon>Viridiplantae</taxon>
        <taxon>Streptophyta</taxon>
        <taxon>Embryophyta</taxon>
        <taxon>Tracheophyta</taxon>
        <taxon>Spermatophyta</taxon>
        <taxon>Magnoliopsida</taxon>
        <taxon>Liliopsida</taxon>
        <taxon>Zingiberales</taxon>
        <taxon>Musaceae</taxon>
        <taxon>Ensete</taxon>
    </lineage>
</organism>
<comment type="caution">
    <text evidence="1">The sequence shown here is derived from an EMBL/GenBank/DDBJ whole genome shotgun (WGS) entry which is preliminary data.</text>
</comment>
<dbReference type="EMBL" id="AMZH03001584">
    <property type="protein sequence ID" value="RRT78798.1"/>
    <property type="molecule type" value="Genomic_DNA"/>
</dbReference>
<sequence>MPECAPDAPLDIDLTPLTHGMRVCLDGEASARYIQGTLIPRLASDLYTLPSEVLLDGATKAMVLTELLELTWSKDALQPDLPKRAIEDYNKSPSEGYASGILWTFATNLPMNWASGSSLPYVRSSSEAAVGLGRELAMKMGSNSLARWSKDKMEDGFSRLYHIRAGPLRVVGKARHIKALEVS</sequence>
<reference evidence="1 2" key="1">
    <citation type="journal article" date="2014" name="Agronomy (Basel)">
        <title>A Draft Genome Sequence for Ensete ventricosum, the Drought-Tolerant Tree Against Hunger.</title>
        <authorList>
            <person name="Harrison J."/>
            <person name="Moore K.A."/>
            <person name="Paszkiewicz K."/>
            <person name="Jones T."/>
            <person name="Grant M."/>
            <person name="Ambacheew D."/>
            <person name="Muzemil S."/>
            <person name="Studholme D.J."/>
        </authorList>
    </citation>
    <scope>NUCLEOTIDE SEQUENCE [LARGE SCALE GENOMIC DNA]</scope>
</reference>
<accession>A0A427ARF4</accession>
<gene>
    <name evidence="1" type="ORF">B296_00026534</name>
</gene>
<name>A0A427ARF4_ENSVE</name>
<evidence type="ECO:0000313" key="1">
    <source>
        <dbReference type="EMBL" id="RRT78798.1"/>
    </source>
</evidence>
<protein>
    <submittedName>
        <fullName evidence="1">Uncharacterized protein</fullName>
    </submittedName>
</protein>
<dbReference type="AlphaFoldDB" id="A0A427ARF4"/>
<dbReference type="Proteomes" id="UP000287651">
    <property type="component" value="Unassembled WGS sequence"/>
</dbReference>
<proteinExistence type="predicted"/>